<feature type="non-terminal residue" evidence="2">
    <location>
        <position position="122"/>
    </location>
</feature>
<evidence type="ECO:0000313" key="2">
    <source>
        <dbReference type="EMBL" id="MCI11754.1"/>
    </source>
</evidence>
<keyword evidence="3" id="KW-1185">Reference proteome</keyword>
<dbReference type="Proteomes" id="UP000265520">
    <property type="component" value="Unassembled WGS sequence"/>
</dbReference>
<name>A0A392PIW9_9FABA</name>
<evidence type="ECO:0000256" key="1">
    <source>
        <dbReference type="SAM" id="MobiDB-lite"/>
    </source>
</evidence>
<protein>
    <submittedName>
        <fullName evidence="2">Uncharacterized protein</fullName>
    </submittedName>
</protein>
<dbReference type="EMBL" id="LXQA010081361">
    <property type="protein sequence ID" value="MCI11754.1"/>
    <property type="molecule type" value="Genomic_DNA"/>
</dbReference>
<comment type="caution">
    <text evidence="2">The sequence shown here is derived from an EMBL/GenBank/DDBJ whole genome shotgun (WGS) entry which is preliminary data.</text>
</comment>
<accession>A0A392PIW9</accession>
<dbReference type="AlphaFoldDB" id="A0A392PIW9"/>
<organism evidence="2 3">
    <name type="scientific">Trifolium medium</name>
    <dbReference type="NCBI Taxonomy" id="97028"/>
    <lineage>
        <taxon>Eukaryota</taxon>
        <taxon>Viridiplantae</taxon>
        <taxon>Streptophyta</taxon>
        <taxon>Embryophyta</taxon>
        <taxon>Tracheophyta</taxon>
        <taxon>Spermatophyta</taxon>
        <taxon>Magnoliopsida</taxon>
        <taxon>eudicotyledons</taxon>
        <taxon>Gunneridae</taxon>
        <taxon>Pentapetalae</taxon>
        <taxon>rosids</taxon>
        <taxon>fabids</taxon>
        <taxon>Fabales</taxon>
        <taxon>Fabaceae</taxon>
        <taxon>Papilionoideae</taxon>
        <taxon>50 kb inversion clade</taxon>
        <taxon>NPAAA clade</taxon>
        <taxon>Hologalegina</taxon>
        <taxon>IRL clade</taxon>
        <taxon>Trifolieae</taxon>
        <taxon>Trifolium</taxon>
    </lineage>
</organism>
<sequence length="122" mass="13827">MAVPSTIHLKMKYYTKTDLVATIHGDIVAARRCFEAASKGHTTINKVSTKNKASEKKVNHTRPPLGTVSMVDLDSRFSKKENKEEKKRQKDKEEDKEASKKIFRPISDGNFELIPLGEDPNR</sequence>
<reference evidence="2 3" key="1">
    <citation type="journal article" date="2018" name="Front. Plant Sci.">
        <title>Red Clover (Trifolium pratense) and Zigzag Clover (T. medium) - A Picture of Genomic Similarities and Differences.</title>
        <authorList>
            <person name="Dluhosova J."/>
            <person name="Istvanek J."/>
            <person name="Nedelnik J."/>
            <person name="Repkova J."/>
        </authorList>
    </citation>
    <scope>NUCLEOTIDE SEQUENCE [LARGE SCALE GENOMIC DNA]</scope>
    <source>
        <strain evidence="3">cv. 10/8</strain>
        <tissue evidence="2">Leaf</tissue>
    </source>
</reference>
<evidence type="ECO:0000313" key="3">
    <source>
        <dbReference type="Proteomes" id="UP000265520"/>
    </source>
</evidence>
<feature type="compositionally biased region" description="Basic and acidic residues" evidence="1">
    <location>
        <begin position="73"/>
        <end position="100"/>
    </location>
</feature>
<feature type="region of interest" description="Disordered" evidence="1">
    <location>
        <begin position="48"/>
        <end position="122"/>
    </location>
</feature>
<proteinExistence type="predicted"/>